<dbReference type="FunFam" id="3.30.420.10:FF:000081">
    <property type="entry name" value="Exonuclease DPD1 chloroplastic/mitochondrial"/>
    <property type="match status" value="1"/>
</dbReference>
<gene>
    <name evidence="9" type="ORF">C2S53_015913</name>
</gene>
<evidence type="ECO:0000256" key="2">
    <source>
        <dbReference type="ARBA" id="ARBA00022722"/>
    </source>
</evidence>
<dbReference type="Pfam" id="PF00929">
    <property type="entry name" value="RNase_T"/>
    <property type="match status" value="1"/>
</dbReference>
<keyword evidence="6" id="KW-0460">Magnesium</keyword>
<name>A0AAD4IRU2_PERFH</name>
<dbReference type="InterPro" id="IPR036397">
    <property type="entry name" value="RNaseH_sf"/>
</dbReference>
<sequence>MKTIAMCFSLLPFPRCRVYSLANCCSENFYKFRRSSGGSCSYKVLCSTNYELEGGYSRRWTRRSIHSKTGGNKESLTSNSSIRHNIIPERSNDSDKLETPKVRRIRKLSIRNNVISKSASTGVDTYGVEKAEIESDRHYADLAKLATIICFDIETTGFAREKDRIIEFACQDLRGGDNSTLQTLVNPERYVPNEQIHGISTQMVNRDDIPRMKDFIPILLEYVRSRQLPGGVVVLVSHNGRTFDVPFLKKEFSRCSYEIPSDWLFADTLPLARLVVKAKGSKVPSRISLQALREHYGIPLIGSAHRALSDVHALALVLQRITYDLKLPVSGLIQGSFK</sequence>
<keyword evidence="5" id="KW-0269">Exonuclease</keyword>
<comment type="similarity">
    <text evidence="7">Belongs to the exonuclease superfamily. TREX family.</text>
</comment>
<evidence type="ECO:0000313" key="10">
    <source>
        <dbReference type="Proteomes" id="UP001190926"/>
    </source>
</evidence>
<dbReference type="InterPro" id="IPR040393">
    <property type="entry name" value="TREX1/2"/>
</dbReference>
<dbReference type="GO" id="GO:0008296">
    <property type="term" value="F:3'-5'-DNA exonuclease activity"/>
    <property type="evidence" value="ECO:0007669"/>
    <property type="project" value="TreeGrafter"/>
</dbReference>
<keyword evidence="2" id="KW-0540">Nuclease</keyword>
<keyword evidence="4" id="KW-0378">Hydrolase</keyword>
<evidence type="ECO:0000256" key="5">
    <source>
        <dbReference type="ARBA" id="ARBA00022839"/>
    </source>
</evidence>
<protein>
    <recommendedName>
        <fullName evidence="8">Exonuclease domain-containing protein</fullName>
    </recommendedName>
</protein>
<evidence type="ECO:0000256" key="4">
    <source>
        <dbReference type="ARBA" id="ARBA00022801"/>
    </source>
</evidence>
<dbReference type="PANTHER" id="PTHR13058:SF19">
    <property type="entry name" value="LD40940P"/>
    <property type="match status" value="1"/>
</dbReference>
<evidence type="ECO:0000259" key="8">
    <source>
        <dbReference type="SMART" id="SM00479"/>
    </source>
</evidence>
<accession>A0AAD4IRU2</accession>
<dbReference type="GO" id="GO:0005737">
    <property type="term" value="C:cytoplasm"/>
    <property type="evidence" value="ECO:0007669"/>
    <property type="project" value="TreeGrafter"/>
</dbReference>
<dbReference type="InterPro" id="IPR012337">
    <property type="entry name" value="RNaseH-like_sf"/>
</dbReference>
<dbReference type="InterPro" id="IPR013520">
    <property type="entry name" value="Ribonucl_H"/>
</dbReference>
<comment type="caution">
    <text evidence="9">The sequence shown here is derived from an EMBL/GenBank/DDBJ whole genome shotgun (WGS) entry which is preliminary data.</text>
</comment>
<dbReference type="EMBL" id="SDAM02004710">
    <property type="protein sequence ID" value="KAH6820110.1"/>
    <property type="molecule type" value="Genomic_DNA"/>
</dbReference>
<dbReference type="Gene3D" id="3.30.420.10">
    <property type="entry name" value="Ribonuclease H-like superfamily/Ribonuclease H"/>
    <property type="match status" value="1"/>
</dbReference>
<evidence type="ECO:0000256" key="7">
    <source>
        <dbReference type="ARBA" id="ARBA00025769"/>
    </source>
</evidence>
<dbReference type="GO" id="GO:0006308">
    <property type="term" value="P:DNA catabolic process"/>
    <property type="evidence" value="ECO:0007669"/>
    <property type="project" value="TreeGrafter"/>
</dbReference>
<feature type="domain" description="Exonuclease" evidence="8">
    <location>
        <begin position="147"/>
        <end position="327"/>
    </location>
</feature>
<dbReference type="AlphaFoldDB" id="A0AAD4IRU2"/>
<dbReference type="GO" id="GO:0046872">
    <property type="term" value="F:metal ion binding"/>
    <property type="evidence" value="ECO:0007669"/>
    <property type="project" value="UniProtKB-KW"/>
</dbReference>
<proteinExistence type="inferred from homology"/>
<keyword evidence="3" id="KW-0479">Metal-binding</keyword>
<evidence type="ECO:0000256" key="6">
    <source>
        <dbReference type="ARBA" id="ARBA00022842"/>
    </source>
</evidence>
<dbReference type="SMART" id="SM00479">
    <property type="entry name" value="EXOIII"/>
    <property type="match status" value="1"/>
</dbReference>
<dbReference type="GO" id="GO:0003676">
    <property type="term" value="F:nucleic acid binding"/>
    <property type="evidence" value="ECO:0007669"/>
    <property type="project" value="InterPro"/>
</dbReference>
<evidence type="ECO:0000256" key="1">
    <source>
        <dbReference type="ARBA" id="ARBA00001946"/>
    </source>
</evidence>
<dbReference type="Proteomes" id="UP001190926">
    <property type="component" value="Unassembled WGS sequence"/>
</dbReference>
<dbReference type="CDD" id="cd06127">
    <property type="entry name" value="DEDDh"/>
    <property type="match status" value="1"/>
</dbReference>
<evidence type="ECO:0000313" key="9">
    <source>
        <dbReference type="EMBL" id="KAH6820110.1"/>
    </source>
</evidence>
<comment type="cofactor">
    <cofactor evidence="1">
        <name>Mg(2+)</name>
        <dbReference type="ChEBI" id="CHEBI:18420"/>
    </cofactor>
</comment>
<organism evidence="9 10">
    <name type="scientific">Perilla frutescens var. hirtella</name>
    <name type="common">Perilla citriodora</name>
    <name type="synonym">Perilla setoyensis</name>
    <dbReference type="NCBI Taxonomy" id="608512"/>
    <lineage>
        <taxon>Eukaryota</taxon>
        <taxon>Viridiplantae</taxon>
        <taxon>Streptophyta</taxon>
        <taxon>Embryophyta</taxon>
        <taxon>Tracheophyta</taxon>
        <taxon>Spermatophyta</taxon>
        <taxon>Magnoliopsida</taxon>
        <taxon>eudicotyledons</taxon>
        <taxon>Gunneridae</taxon>
        <taxon>Pentapetalae</taxon>
        <taxon>asterids</taxon>
        <taxon>lamiids</taxon>
        <taxon>Lamiales</taxon>
        <taxon>Lamiaceae</taxon>
        <taxon>Nepetoideae</taxon>
        <taxon>Elsholtzieae</taxon>
        <taxon>Perilla</taxon>
    </lineage>
</organism>
<evidence type="ECO:0000256" key="3">
    <source>
        <dbReference type="ARBA" id="ARBA00022723"/>
    </source>
</evidence>
<keyword evidence="10" id="KW-1185">Reference proteome</keyword>
<dbReference type="PANTHER" id="PTHR13058">
    <property type="entry name" value="THREE PRIME REPAIR EXONUCLEASE 1, 2"/>
    <property type="match status" value="1"/>
</dbReference>
<dbReference type="SUPFAM" id="SSF53098">
    <property type="entry name" value="Ribonuclease H-like"/>
    <property type="match status" value="1"/>
</dbReference>
<reference evidence="9 10" key="1">
    <citation type="journal article" date="2021" name="Nat. Commun.">
        <title>Incipient diploidization of the medicinal plant Perilla within 10,000 years.</title>
        <authorList>
            <person name="Zhang Y."/>
            <person name="Shen Q."/>
            <person name="Leng L."/>
            <person name="Zhang D."/>
            <person name="Chen S."/>
            <person name="Shi Y."/>
            <person name="Ning Z."/>
            <person name="Chen S."/>
        </authorList>
    </citation>
    <scope>NUCLEOTIDE SEQUENCE [LARGE SCALE GENOMIC DNA]</scope>
    <source>
        <strain evidence="10">cv. PC099</strain>
    </source>
</reference>